<name>A0A7T0FZE7_9BACT</name>
<protein>
    <submittedName>
        <fullName evidence="1">GatB/YqeY domain-containing protein</fullName>
    </submittedName>
</protein>
<evidence type="ECO:0000313" key="2">
    <source>
        <dbReference type="Proteomes" id="UP000594688"/>
    </source>
</evidence>
<dbReference type="EMBL" id="CP048685">
    <property type="protein sequence ID" value="QPJ60736.1"/>
    <property type="molecule type" value="Genomic_DNA"/>
</dbReference>
<dbReference type="Pfam" id="PF09424">
    <property type="entry name" value="YqeY"/>
    <property type="match status" value="1"/>
</dbReference>
<dbReference type="InterPro" id="IPR019004">
    <property type="entry name" value="YqeY/Aim41"/>
</dbReference>
<dbReference type="Gene3D" id="1.10.10.410">
    <property type="match status" value="1"/>
</dbReference>
<dbReference type="SUPFAM" id="SSF89095">
    <property type="entry name" value="GatB/YqeY motif"/>
    <property type="match status" value="1"/>
</dbReference>
<gene>
    <name evidence="1" type="ORF">G3M70_02060</name>
</gene>
<organism evidence="1 2">
    <name type="scientific">Candidatus Nitronauta litoralis</name>
    <dbReference type="NCBI Taxonomy" id="2705533"/>
    <lineage>
        <taxon>Bacteria</taxon>
        <taxon>Pseudomonadati</taxon>
        <taxon>Nitrospinota/Tectimicrobiota group</taxon>
        <taxon>Nitrospinota</taxon>
        <taxon>Nitrospinia</taxon>
        <taxon>Nitrospinales</taxon>
        <taxon>Nitrospinaceae</taxon>
        <taxon>Candidatus Nitronauta</taxon>
    </lineage>
</organism>
<dbReference type="PANTHER" id="PTHR28055">
    <property type="entry name" value="ALTERED INHERITANCE OF MITOCHONDRIA PROTEIN 41, MITOCHONDRIAL"/>
    <property type="match status" value="1"/>
</dbReference>
<dbReference type="PANTHER" id="PTHR28055:SF1">
    <property type="entry name" value="ALTERED INHERITANCE OF MITOCHONDRIA PROTEIN 41, MITOCHONDRIAL"/>
    <property type="match status" value="1"/>
</dbReference>
<evidence type="ECO:0000313" key="1">
    <source>
        <dbReference type="EMBL" id="QPJ60736.1"/>
    </source>
</evidence>
<dbReference type="InterPro" id="IPR003789">
    <property type="entry name" value="Asn/Gln_tRNA_amidoTrase-B-like"/>
</dbReference>
<dbReference type="GO" id="GO:0016884">
    <property type="term" value="F:carbon-nitrogen ligase activity, with glutamine as amido-N-donor"/>
    <property type="evidence" value="ECO:0007669"/>
    <property type="project" value="InterPro"/>
</dbReference>
<accession>A0A7T0FZE7</accession>
<sequence>MDLKQKLLSDLKEAMKARDSLKVDTLRILNSEIKNREIETRESISDEEILGLVTTQIKRRKEAAAQYEKGGRADLKEKEEKETDILSAYLPKQATDEELRQRINEIVEETGAKGMKDMGKIMKPLAAEFKGKADGSRLKTLVQERLTS</sequence>
<dbReference type="KEGG" id="nli:G3M70_02060"/>
<dbReference type="InterPro" id="IPR023168">
    <property type="entry name" value="GatB_Yqey_C_2"/>
</dbReference>
<reference evidence="1 2" key="1">
    <citation type="submission" date="2020-02" db="EMBL/GenBank/DDBJ databases">
        <title>Genomic and physiological characterization of two novel Nitrospinaceae genera.</title>
        <authorList>
            <person name="Mueller A.J."/>
            <person name="Jung M.-Y."/>
            <person name="Strachan C.R."/>
            <person name="Herbold C.W."/>
            <person name="Kirkegaard R.H."/>
            <person name="Daims H."/>
        </authorList>
    </citation>
    <scope>NUCLEOTIDE SEQUENCE [LARGE SCALE GENOMIC DNA]</scope>
    <source>
        <strain evidence="1">EB</strain>
    </source>
</reference>
<dbReference type="Proteomes" id="UP000594688">
    <property type="component" value="Chromosome"/>
</dbReference>
<proteinExistence type="predicted"/>
<dbReference type="Gene3D" id="1.10.1510.10">
    <property type="entry name" value="Uncharacterised protein YqeY/AIM41 PF09424, N-terminal domain"/>
    <property type="match status" value="1"/>
</dbReference>
<dbReference type="AlphaFoldDB" id="A0A7T0FZE7"/>
<dbReference type="InterPro" id="IPR042184">
    <property type="entry name" value="YqeY/Aim41_N"/>
</dbReference>